<dbReference type="AlphaFoldDB" id="A0A067QLM7"/>
<dbReference type="EMBL" id="KK853284">
    <property type="protein sequence ID" value="KDR09003.1"/>
    <property type="molecule type" value="Genomic_DNA"/>
</dbReference>
<comment type="similarity">
    <text evidence="1">Belongs to the small GTPase superfamily. RGK family.</text>
</comment>
<dbReference type="eggNOG" id="KOG0395">
    <property type="taxonomic scope" value="Eukaryota"/>
</dbReference>
<dbReference type="InterPro" id="IPR001806">
    <property type="entry name" value="Small_GTPase"/>
</dbReference>
<gene>
    <name evidence="4" type="ORF">L798_01396</name>
</gene>
<reference evidence="4 5" key="1">
    <citation type="journal article" date="2014" name="Nat. Commun.">
        <title>Molecular traces of alternative social organization in a termite genome.</title>
        <authorList>
            <person name="Terrapon N."/>
            <person name="Li C."/>
            <person name="Robertson H.M."/>
            <person name="Ji L."/>
            <person name="Meng X."/>
            <person name="Booth W."/>
            <person name="Chen Z."/>
            <person name="Childers C.P."/>
            <person name="Glastad K.M."/>
            <person name="Gokhale K."/>
            <person name="Gowin J."/>
            <person name="Gronenberg W."/>
            <person name="Hermansen R.A."/>
            <person name="Hu H."/>
            <person name="Hunt B.G."/>
            <person name="Huylmans A.K."/>
            <person name="Khalil S.M."/>
            <person name="Mitchell R.D."/>
            <person name="Munoz-Torres M.C."/>
            <person name="Mustard J.A."/>
            <person name="Pan H."/>
            <person name="Reese J.T."/>
            <person name="Scharf M.E."/>
            <person name="Sun F."/>
            <person name="Vogel H."/>
            <person name="Xiao J."/>
            <person name="Yang W."/>
            <person name="Yang Z."/>
            <person name="Yang Z."/>
            <person name="Zhou J."/>
            <person name="Zhu J."/>
            <person name="Brent C.S."/>
            <person name="Elsik C.G."/>
            <person name="Goodisman M.A."/>
            <person name="Liberles D.A."/>
            <person name="Roe R.M."/>
            <person name="Vargo E.L."/>
            <person name="Vilcinskas A."/>
            <person name="Wang J."/>
            <person name="Bornberg-Bauer E."/>
            <person name="Korb J."/>
            <person name="Zhang G."/>
            <person name="Liebig J."/>
        </authorList>
    </citation>
    <scope>NUCLEOTIDE SEQUENCE [LARGE SCALE GENOMIC DNA]</scope>
    <source>
        <tissue evidence="4">Whole organism</tissue>
    </source>
</reference>
<dbReference type="SMART" id="SM00173">
    <property type="entry name" value="RAS"/>
    <property type="match status" value="1"/>
</dbReference>
<evidence type="ECO:0000256" key="3">
    <source>
        <dbReference type="SAM" id="MobiDB-lite"/>
    </source>
</evidence>
<dbReference type="GO" id="GO:0005525">
    <property type="term" value="F:GTP binding"/>
    <property type="evidence" value="ECO:0007669"/>
    <property type="project" value="InterPro"/>
</dbReference>
<dbReference type="PRINTS" id="PR00449">
    <property type="entry name" value="RASTRNSFRMNG"/>
</dbReference>
<dbReference type="InParanoid" id="A0A067QLM7"/>
<name>A0A067QLM7_ZOONE</name>
<dbReference type="InterPro" id="IPR027417">
    <property type="entry name" value="P-loop_NTPase"/>
</dbReference>
<dbReference type="GO" id="GO:0005886">
    <property type="term" value="C:plasma membrane"/>
    <property type="evidence" value="ECO:0007669"/>
    <property type="project" value="TreeGrafter"/>
</dbReference>
<dbReference type="PANTHER" id="PTHR45775">
    <property type="entry name" value="RAD, GEM/KIR FAMILY MEMBER 2, ISOFORM C"/>
    <property type="match status" value="1"/>
</dbReference>
<dbReference type="PROSITE" id="PS51419">
    <property type="entry name" value="RAB"/>
    <property type="match status" value="1"/>
</dbReference>
<dbReference type="STRING" id="136037.A0A067QLM7"/>
<dbReference type="Gene3D" id="3.40.50.300">
    <property type="entry name" value="P-loop containing nucleotide triphosphate hydrolases"/>
    <property type="match status" value="1"/>
</dbReference>
<evidence type="ECO:0000313" key="5">
    <source>
        <dbReference type="Proteomes" id="UP000027135"/>
    </source>
</evidence>
<organism evidence="4 5">
    <name type="scientific">Zootermopsis nevadensis</name>
    <name type="common">Dampwood termite</name>
    <dbReference type="NCBI Taxonomy" id="136037"/>
    <lineage>
        <taxon>Eukaryota</taxon>
        <taxon>Metazoa</taxon>
        <taxon>Ecdysozoa</taxon>
        <taxon>Arthropoda</taxon>
        <taxon>Hexapoda</taxon>
        <taxon>Insecta</taxon>
        <taxon>Pterygota</taxon>
        <taxon>Neoptera</taxon>
        <taxon>Polyneoptera</taxon>
        <taxon>Dictyoptera</taxon>
        <taxon>Blattodea</taxon>
        <taxon>Blattoidea</taxon>
        <taxon>Termitoidae</taxon>
        <taxon>Termopsidae</taxon>
        <taxon>Zootermopsis</taxon>
    </lineage>
</organism>
<sequence length="295" mass="32373">MSPRRGRRAPSYRLRTASVPAVPRLTPMLGQLRRCGDQHQEYYRVRSFSITPNGVFNLGDSFKSRLSCSVNSVSSTSSNRSDVSPTRLPRNPPDGDLAPARFRVAMLGASGVGKTALTCQFTVSEYDSSLDEDIGQKIVSVMLDGREAQLEIVDHPAAEMSVETCCSTYGPDVFVVVYSVVDRSSLAVAEDMLLFLWKGGFVASRGVILAGNKADLERRREVPMPVGRKLASTCGCKFIETSSGLDHNVDELLVGILAQLQLNPWRDLEKKKKQKVGGGQRILKNLLGMKYKSQS</sequence>
<evidence type="ECO:0000256" key="1">
    <source>
        <dbReference type="ARBA" id="ARBA00008846"/>
    </source>
</evidence>
<dbReference type="Pfam" id="PF00071">
    <property type="entry name" value="Ras"/>
    <property type="match status" value="1"/>
</dbReference>
<dbReference type="PROSITE" id="PS51421">
    <property type="entry name" value="RAS"/>
    <property type="match status" value="1"/>
</dbReference>
<dbReference type="GO" id="GO:0005246">
    <property type="term" value="F:calcium channel regulator activity"/>
    <property type="evidence" value="ECO:0007669"/>
    <property type="project" value="TreeGrafter"/>
</dbReference>
<dbReference type="OMA" id="HRTILQM"/>
<dbReference type="InterPro" id="IPR051641">
    <property type="entry name" value="RGK_GTP-binding_reg"/>
</dbReference>
<accession>A0A067QLM7</accession>
<dbReference type="SMART" id="SM00174">
    <property type="entry name" value="RHO"/>
    <property type="match status" value="1"/>
</dbReference>
<dbReference type="GO" id="GO:0003924">
    <property type="term" value="F:GTPase activity"/>
    <property type="evidence" value="ECO:0007669"/>
    <property type="project" value="InterPro"/>
</dbReference>
<proteinExistence type="inferred from homology"/>
<evidence type="ECO:0000313" key="4">
    <source>
        <dbReference type="EMBL" id="KDR09003.1"/>
    </source>
</evidence>
<dbReference type="FunCoup" id="A0A067QLM7">
    <property type="interactions" value="50"/>
</dbReference>
<dbReference type="SMART" id="SM00175">
    <property type="entry name" value="RAB"/>
    <property type="match status" value="1"/>
</dbReference>
<evidence type="ECO:0000256" key="2">
    <source>
        <dbReference type="ARBA" id="ARBA00022553"/>
    </source>
</evidence>
<dbReference type="FunFam" id="3.40.50.300:FF:000664">
    <property type="entry name" value="Uncharacterized protein, isoform B"/>
    <property type="match status" value="1"/>
</dbReference>
<dbReference type="SUPFAM" id="SSF52540">
    <property type="entry name" value="P-loop containing nucleoside triphosphate hydrolases"/>
    <property type="match status" value="1"/>
</dbReference>
<protein>
    <submittedName>
        <fullName evidence="4">GTP-binding protein REM 1</fullName>
    </submittedName>
</protein>
<dbReference type="Proteomes" id="UP000027135">
    <property type="component" value="Unassembled WGS sequence"/>
</dbReference>
<feature type="compositionally biased region" description="Low complexity" evidence="3">
    <location>
        <begin position="72"/>
        <end position="84"/>
    </location>
</feature>
<dbReference type="PANTHER" id="PTHR45775:SF6">
    <property type="entry name" value="RAD, GEM_KIR FAMILY MEMBER 2, ISOFORM C"/>
    <property type="match status" value="1"/>
</dbReference>
<feature type="region of interest" description="Disordered" evidence="3">
    <location>
        <begin position="72"/>
        <end position="95"/>
    </location>
</feature>
<keyword evidence="5" id="KW-1185">Reference proteome</keyword>
<keyword evidence="2" id="KW-0597">Phosphoprotein</keyword>